<protein>
    <submittedName>
        <fullName evidence="2">Uncharacterized protein</fullName>
    </submittedName>
</protein>
<keyword evidence="1" id="KW-0732">Signal</keyword>
<evidence type="ECO:0000313" key="2">
    <source>
        <dbReference type="EMBL" id="KAK5965118.1"/>
    </source>
</evidence>
<evidence type="ECO:0000256" key="1">
    <source>
        <dbReference type="SAM" id="SignalP"/>
    </source>
</evidence>
<keyword evidence="3" id="KW-1185">Reference proteome</keyword>
<reference evidence="2 3" key="1">
    <citation type="submission" date="2019-10" db="EMBL/GenBank/DDBJ databases">
        <title>Assembly and Annotation for the nematode Trichostrongylus colubriformis.</title>
        <authorList>
            <person name="Martin J."/>
        </authorList>
    </citation>
    <scope>NUCLEOTIDE SEQUENCE [LARGE SCALE GENOMIC DNA]</scope>
    <source>
        <strain evidence="2">G859</strain>
        <tissue evidence="2">Whole worm</tissue>
    </source>
</reference>
<sequence>MWLIVSIIIVCGPSTAWSRDAVTDALHEIGRLYNYSGALDYDLGFLSSLNQTGSLLDFGRRSFAAQVAERATYKLKRNKDMAQKASMEALCPLRRITCNFSRYRSITGM</sequence>
<evidence type="ECO:0000313" key="3">
    <source>
        <dbReference type="Proteomes" id="UP001331761"/>
    </source>
</evidence>
<gene>
    <name evidence="2" type="ORF">GCK32_017754</name>
</gene>
<organism evidence="2 3">
    <name type="scientific">Trichostrongylus colubriformis</name>
    <name type="common">Black scour worm</name>
    <dbReference type="NCBI Taxonomy" id="6319"/>
    <lineage>
        <taxon>Eukaryota</taxon>
        <taxon>Metazoa</taxon>
        <taxon>Ecdysozoa</taxon>
        <taxon>Nematoda</taxon>
        <taxon>Chromadorea</taxon>
        <taxon>Rhabditida</taxon>
        <taxon>Rhabditina</taxon>
        <taxon>Rhabditomorpha</taxon>
        <taxon>Strongyloidea</taxon>
        <taxon>Trichostrongylidae</taxon>
        <taxon>Trichostrongylus</taxon>
    </lineage>
</organism>
<feature type="signal peptide" evidence="1">
    <location>
        <begin position="1"/>
        <end position="18"/>
    </location>
</feature>
<accession>A0AAN8IDJ2</accession>
<dbReference type="EMBL" id="WIXE01024984">
    <property type="protein sequence ID" value="KAK5965118.1"/>
    <property type="molecule type" value="Genomic_DNA"/>
</dbReference>
<feature type="chain" id="PRO_5042871724" evidence="1">
    <location>
        <begin position="19"/>
        <end position="109"/>
    </location>
</feature>
<comment type="caution">
    <text evidence="2">The sequence shown here is derived from an EMBL/GenBank/DDBJ whole genome shotgun (WGS) entry which is preliminary data.</text>
</comment>
<name>A0AAN8IDJ2_TRICO</name>
<dbReference type="Proteomes" id="UP001331761">
    <property type="component" value="Unassembled WGS sequence"/>
</dbReference>
<proteinExistence type="predicted"/>
<dbReference type="AlphaFoldDB" id="A0AAN8IDJ2"/>